<accession>A0A9W6I6I7</accession>
<sequence>MRLTAGEHYSVSYVSQKWTVDYRNFDYVDARGYPPGTDSKIYQPCKITPGWPYALLLGRVSGSDPLPIGDDRVLTAKRSGHLWLRIHDRDACLGDNKGSVLVKITKLQNEVQRDRNLSELPQVSGGAQHGPADVNGQRYANSVILEVGSWWPTPTNAVEYNLSRHWSDLHATVGVSDDAPADTRMRFEAWADNRRLYRKELGLGQSDVMDLDVSGVLRLRLQATLISGEYANAVWGDAAVGG</sequence>
<dbReference type="InterPro" id="IPR008979">
    <property type="entry name" value="Galactose-bd-like_sf"/>
</dbReference>
<keyword evidence="3" id="KW-1185">Reference proteome</keyword>
<name>A0A9W6I6I7_9ACTN</name>
<dbReference type="Pfam" id="PF08305">
    <property type="entry name" value="NPCBM"/>
    <property type="match status" value="1"/>
</dbReference>
<reference evidence="2" key="2">
    <citation type="submission" date="2023-01" db="EMBL/GenBank/DDBJ databases">
        <authorList>
            <person name="Sun Q."/>
            <person name="Evtushenko L."/>
        </authorList>
    </citation>
    <scope>NUCLEOTIDE SEQUENCE</scope>
    <source>
        <strain evidence="2">VKM Ac-2007</strain>
    </source>
</reference>
<dbReference type="Proteomes" id="UP001143474">
    <property type="component" value="Unassembled WGS sequence"/>
</dbReference>
<dbReference type="AlphaFoldDB" id="A0A9W6I6I7"/>
<evidence type="ECO:0000313" key="3">
    <source>
        <dbReference type="Proteomes" id="UP001143474"/>
    </source>
</evidence>
<dbReference type="InterPro" id="IPR013222">
    <property type="entry name" value="Glyco_hyd_98_carb-bd"/>
</dbReference>
<dbReference type="EMBL" id="BSEV01000014">
    <property type="protein sequence ID" value="GLK12083.1"/>
    <property type="molecule type" value="Genomic_DNA"/>
</dbReference>
<protein>
    <recommendedName>
        <fullName evidence="1">Glycosyl hydrolase family 98 putative carbohydrate-binding module domain-containing protein</fullName>
    </recommendedName>
</protein>
<feature type="domain" description="Glycosyl hydrolase family 98 putative carbohydrate-binding module" evidence="1">
    <location>
        <begin position="112"/>
        <end position="239"/>
    </location>
</feature>
<dbReference type="RefSeq" id="WP_271220424.1">
    <property type="nucleotide sequence ID" value="NZ_BAAAVD010000053.1"/>
</dbReference>
<gene>
    <name evidence="2" type="ORF">GCM10017600_54910</name>
</gene>
<dbReference type="Gene3D" id="2.60.120.430">
    <property type="entry name" value="Galactose-binding lectin"/>
    <property type="match status" value="1"/>
</dbReference>
<dbReference type="InterPro" id="IPR038637">
    <property type="entry name" value="NPCBM_sf"/>
</dbReference>
<dbReference type="SUPFAM" id="SSF49785">
    <property type="entry name" value="Galactose-binding domain-like"/>
    <property type="match status" value="1"/>
</dbReference>
<organism evidence="2 3">
    <name type="scientific">Streptosporangium carneum</name>
    <dbReference type="NCBI Taxonomy" id="47481"/>
    <lineage>
        <taxon>Bacteria</taxon>
        <taxon>Bacillati</taxon>
        <taxon>Actinomycetota</taxon>
        <taxon>Actinomycetes</taxon>
        <taxon>Streptosporangiales</taxon>
        <taxon>Streptosporangiaceae</taxon>
        <taxon>Streptosporangium</taxon>
    </lineage>
</organism>
<evidence type="ECO:0000313" key="2">
    <source>
        <dbReference type="EMBL" id="GLK12083.1"/>
    </source>
</evidence>
<comment type="caution">
    <text evidence="2">The sequence shown here is derived from an EMBL/GenBank/DDBJ whole genome shotgun (WGS) entry which is preliminary data.</text>
</comment>
<proteinExistence type="predicted"/>
<dbReference type="Gene3D" id="2.60.120.1060">
    <property type="entry name" value="NPCBM/NEW2 domain"/>
    <property type="match status" value="1"/>
</dbReference>
<evidence type="ECO:0000259" key="1">
    <source>
        <dbReference type="Pfam" id="PF08305"/>
    </source>
</evidence>
<reference evidence="2" key="1">
    <citation type="journal article" date="2014" name="Int. J. Syst. Evol. Microbiol.">
        <title>Complete genome sequence of Corynebacterium casei LMG S-19264T (=DSM 44701T), isolated from a smear-ripened cheese.</title>
        <authorList>
            <consortium name="US DOE Joint Genome Institute (JGI-PGF)"/>
            <person name="Walter F."/>
            <person name="Albersmeier A."/>
            <person name="Kalinowski J."/>
            <person name="Ruckert C."/>
        </authorList>
    </citation>
    <scope>NUCLEOTIDE SEQUENCE</scope>
    <source>
        <strain evidence="2">VKM Ac-2007</strain>
    </source>
</reference>